<evidence type="ECO:0000256" key="1">
    <source>
        <dbReference type="SAM" id="MobiDB-lite"/>
    </source>
</evidence>
<accession>A0AB35Y2E7</accession>
<evidence type="ECO:0000313" key="3">
    <source>
        <dbReference type="Proteomes" id="UP001379600"/>
    </source>
</evidence>
<organism evidence="2 3">
    <name type="scientific">Faecalibacterium taiwanense</name>
    <dbReference type="NCBI Taxonomy" id="3030638"/>
    <lineage>
        <taxon>Bacteria</taxon>
        <taxon>Bacillati</taxon>
        <taxon>Bacillota</taxon>
        <taxon>Clostridia</taxon>
        <taxon>Eubacteriales</taxon>
        <taxon>Oscillospiraceae</taxon>
        <taxon>Faecalibacterium</taxon>
    </lineage>
</organism>
<proteinExistence type="predicted"/>
<name>A0AB35Y2E7_9FIRM</name>
<feature type="region of interest" description="Disordered" evidence="1">
    <location>
        <begin position="287"/>
        <end position="324"/>
    </location>
</feature>
<dbReference type="Proteomes" id="UP001379600">
    <property type="component" value="Unassembled WGS sequence"/>
</dbReference>
<feature type="compositionally biased region" description="Acidic residues" evidence="1">
    <location>
        <begin position="298"/>
        <end position="310"/>
    </location>
</feature>
<comment type="caution">
    <text evidence="2">The sequence shown here is derived from an EMBL/GenBank/DDBJ whole genome shotgun (WGS) entry which is preliminary data.</text>
</comment>
<dbReference type="AlphaFoldDB" id="A0AB35Y2E7"/>
<protein>
    <submittedName>
        <fullName evidence="2">Uncharacterized protein</fullName>
    </submittedName>
</protein>
<keyword evidence="3" id="KW-1185">Reference proteome</keyword>
<dbReference type="EMBL" id="JBBFKC010000002">
    <property type="protein sequence ID" value="MEJ3690278.1"/>
    <property type="molecule type" value="Genomic_DNA"/>
</dbReference>
<reference evidence="2 3" key="1">
    <citation type="submission" date="2024-03" db="EMBL/GenBank/DDBJ databases">
        <authorList>
            <person name="Plomp N."/>
            <person name="Harmsen H.J."/>
        </authorList>
    </citation>
    <scope>NUCLEOTIDE SEQUENCE [LARGE SCALE GENOMIC DNA]</scope>
    <source>
        <strain evidence="2 3">HTF-76H</strain>
    </source>
</reference>
<dbReference type="RefSeq" id="WP_337678823.1">
    <property type="nucleotide sequence ID" value="NZ_CP119420.2"/>
</dbReference>
<evidence type="ECO:0000313" key="2">
    <source>
        <dbReference type="EMBL" id="MEJ3690278.1"/>
    </source>
</evidence>
<feature type="compositionally biased region" description="Low complexity" evidence="1">
    <location>
        <begin position="311"/>
        <end position="324"/>
    </location>
</feature>
<sequence>MQNFYELSSAAQTAAYQLSELSNYVSEAAKMADSVRMVSNQMKSIYQTAEWNNMAYRLAKDARLCVPEYQLSNLAKNLAGQARANLNFTNQISALYGSAMESPAFRLSTEMLNSNVLNLTTALRTSNITNLYSNAAAFADQLDSIWSESTYSEKESETVPLASTQAVLDEVEPLLPTEAVETINAKIAEVKTPDNAIPQKDWVGIISIIVTILLFLAGQALSSEHDKKEESSWSATAEYQQEMLEIQREEAERSENFRQRTEEHFKIVEDTNERIAEALEMLANQSVELDDRGQSVLDSDDSQDDAEDQDSIQAAQQEQADAED</sequence>
<gene>
    <name evidence="2" type="ORF">WF787_03425</name>
</gene>